<dbReference type="GO" id="GO:0006515">
    <property type="term" value="P:protein quality control for misfolded or incompletely synthesized proteins"/>
    <property type="evidence" value="ECO:0007669"/>
    <property type="project" value="TreeGrafter"/>
</dbReference>
<dbReference type="SUPFAM" id="SSF52096">
    <property type="entry name" value="ClpP/crotonase"/>
    <property type="match status" value="1"/>
</dbReference>
<protein>
    <recommendedName>
        <fullName evidence="2">ATP-dependent Clp protease proteolytic subunit</fullName>
    </recommendedName>
</protein>
<evidence type="ECO:0000256" key="2">
    <source>
        <dbReference type="RuleBase" id="RU003567"/>
    </source>
</evidence>
<accession>A0A2V0NPE0</accession>
<dbReference type="InterPro" id="IPR001907">
    <property type="entry name" value="ClpP"/>
</dbReference>
<dbReference type="OrthoDB" id="2017408at2759"/>
<dbReference type="InterPro" id="IPR023562">
    <property type="entry name" value="ClpP/TepA"/>
</dbReference>
<keyword evidence="3" id="KW-0645">Protease</keyword>
<dbReference type="PANTHER" id="PTHR10381">
    <property type="entry name" value="ATP-DEPENDENT CLP PROTEASE PROTEOLYTIC SUBUNIT"/>
    <property type="match status" value="1"/>
</dbReference>
<comment type="similarity">
    <text evidence="1 2">Belongs to the peptidase S14 family.</text>
</comment>
<dbReference type="Gene3D" id="3.90.226.10">
    <property type="entry name" value="2-enoyl-CoA Hydratase, Chain A, domain 1"/>
    <property type="match status" value="1"/>
</dbReference>
<comment type="caution">
    <text evidence="3">The sequence shown here is derived from an EMBL/GenBank/DDBJ whole genome shotgun (WGS) entry which is preliminary data.</text>
</comment>
<name>A0A2V0NPE0_9CHLO</name>
<dbReference type="InParanoid" id="A0A2V0NPE0"/>
<dbReference type="GO" id="GO:0004252">
    <property type="term" value="F:serine-type endopeptidase activity"/>
    <property type="evidence" value="ECO:0007669"/>
    <property type="project" value="InterPro"/>
</dbReference>
<organism evidence="3 4">
    <name type="scientific">Raphidocelis subcapitata</name>
    <dbReference type="NCBI Taxonomy" id="307507"/>
    <lineage>
        <taxon>Eukaryota</taxon>
        <taxon>Viridiplantae</taxon>
        <taxon>Chlorophyta</taxon>
        <taxon>core chlorophytes</taxon>
        <taxon>Chlorophyceae</taxon>
        <taxon>CS clade</taxon>
        <taxon>Sphaeropleales</taxon>
        <taxon>Selenastraceae</taxon>
        <taxon>Raphidocelis</taxon>
    </lineage>
</organism>
<evidence type="ECO:0000313" key="4">
    <source>
        <dbReference type="Proteomes" id="UP000247498"/>
    </source>
</evidence>
<dbReference type="GO" id="GO:0051117">
    <property type="term" value="F:ATPase binding"/>
    <property type="evidence" value="ECO:0007669"/>
    <property type="project" value="TreeGrafter"/>
</dbReference>
<sequence>MRQLTQRQCSSSSSSLGSARSSAFAGARVPQRPAAAASCSGRARAPGRRAVVVEARKLSHLRKKLWKEAGPPPDLATRLFSERIVYLGMPIDSSVAELITAQLFVLSQEAPEPIYFYINSTGIAKSNTKYGNEHEAIAVYSMMRAVQKFCPIFTLCVGNAFGEAALLLAAGSKGKRASLRSSTIMIRQPLQRLAGMQASDIDIYRRVTRDKTALMAKYLAASTGKTEEEVTADFARPRYFNPYEAVGYGLIDTVLEPQDGRAIGKDWDDLGSEIGNLPLYADDDQPLPTNVMYPGTSNFWRNDDFDGSGADDE</sequence>
<dbReference type="InterPro" id="IPR029045">
    <property type="entry name" value="ClpP/crotonase-like_dom_sf"/>
</dbReference>
<reference evidence="3 4" key="1">
    <citation type="journal article" date="2018" name="Sci. Rep.">
        <title>Raphidocelis subcapitata (=Pseudokirchneriella subcapitata) provides an insight into genome evolution and environmental adaptations in the Sphaeropleales.</title>
        <authorList>
            <person name="Suzuki S."/>
            <person name="Yamaguchi H."/>
            <person name="Nakajima N."/>
            <person name="Kawachi M."/>
        </authorList>
    </citation>
    <scope>NUCLEOTIDE SEQUENCE [LARGE SCALE GENOMIC DNA]</scope>
    <source>
        <strain evidence="3 4">NIES-35</strain>
    </source>
</reference>
<dbReference type="GO" id="GO:0009536">
    <property type="term" value="C:plastid"/>
    <property type="evidence" value="ECO:0007669"/>
    <property type="project" value="UniProtKB-ARBA"/>
</dbReference>
<dbReference type="AlphaFoldDB" id="A0A2V0NPE0"/>
<dbReference type="FunCoup" id="A0A2V0NPE0">
    <property type="interactions" value="1025"/>
</dbReference>
<keyword evidence="4" id="KW-1185">Reference proteome</keyword>
<dbReference type="GO" id="GO:0004176">
    <property type="term" value="F:ATP-dependent peptidase activity"/>
    <property type="evidence" value="ECO:0007669"/>
    <property type="project" value="InterPro"/>
</dbReference>
<evidence type="ECO:0000313" key="3">
    <source>
        <dbReference type="EMBL" id="GBF87370.1"/>
    </source>
</evidence>
<keyword evidence="3" id="KW-0378">Hydrolase</keyword>
<dbReference type="CDD" id="cd07017">
    <property type="entry name" value="S14_ClpP_2"/>
    <property type="match status" value="1"/>
</dbReference>
<evidence type="ECO:0000256" key="1">
    <source>
        <dbReference type="ARBA" id="ARBA00007039"/>
    </source>
</evidence>
<dbReference type="Proteomes" id="UP000247498">
    <property type="component" value="Unassembled WGS sequence"/>
</dbReference>
<dbReference type="PRINTS" id="PR00127">
    <property type="entry name" value="CLPPROTEASEP"/>
</dbReference>
<dbReference type="EMBL" id="BDRX01000001">
    <property type="protein sequence ID" value="GBF87370.1"/>
    <property type="molecule type" value="Genomic_DNA"/>
</dbReference>
<gene>
    <name evidence="3" type="ORF">Rsub_00081</name>
</gene>
<proteinExistence type="inferred from homology"/>
<dbReference type="STRING" id="307507.A0A2V0NPE0"/>
<dbReference type="Pfam" id="PF00574">
    <property type="entry name" value="CLP_protease"/>
    <property type="match status" value="1"/>
</dbReference>
<dbReference type="PANTHER" id="PTHR10381:SF11">
    <property type="entry name" value="ATP-DEPENDENT CLP PROTEASE PROTEOLYTIC SUBUNIT, MITOCHONDRIAL"/>
    <property type="match status" value="1"/>
</dbReference>
<dbReference type="GO" id="GO:0009368">
    <property type="term" value="C:endopeptidase Clp complex"/>
    <property type="evidence" value="ECO:0007669"/>
    <property type="project" value="TreeGrafter"/>
</dbReference>